<sequence>MANIKSQKKRVLTNEKSRLANKSLKSEVKTAIKKALVAKSENATNKDELVLAAIKLVDKGVSKGIFKANKAAREKSRLMSA</sequence>
<evidence type="ECO:0000313" key="8">
    <source>
        <dbReference type="EMBL" id="ATZ18766.1"/>
    </source>
</evidence>
<proteinExistence type="inferred from homology"/>
<dbReference type="GO" id="GO:0070181">
    <property type="term" value="F:small ribosomal subunit rRNA binding"/>
    <property type="evidence" value="ECO:0007669"/>
    <property type="project" value="TreeGrafter"/>
</dbReference>
<protein>
    <recommendedName>
        <fullName evidence="6 7">Small ribosomal subunit protein bS20</fullName>
    </recommendedName>
</protein>
<evidence type="ECO:0000256" key="2">
    <source>
        <dbReference type="ARBA" id="ARBA00022730"/>
    </source>
</evidence>
<dbReference type="Pfam" id="PF01649">
    <property type="entry name" value="Ribosomal_S20p"/>
    <property type="match status" value="1"/>
</dbReference>
<dbReference type="GO" id="GO:0005829">
    <property type="term" value="C:cytosol"/>
    <property type="evidence" value="ECO:0007669"/>
    <property type="project" value="TreeGrafter"/>
</dbReference>
<dbReference type="NCBIfam" id="TIGR00029">
    <property type="entry name" value="S20"/>
    <property type="match status" value="1"/>
</dbReference>
<dbReference type="InterPro" id="IPR002583">
    <property type="entry name" value="Ribosomal_bS20"/>
</dbReference>
<dbReference type="HAMAP" id="MF_00500">
    <property type="entry name" value="Ribosomal_bS20"/>
    <property type="match status" value="1"/>
</dbReference>
<keyword evidence="4 7" id="KW-0689">Ribosomal protein</keyword>
<dbReference type="RefSeq" id="WP_024863289.1">
    <property type="nucleotide sequence ID" value="NZ_CP024965.1"/>
</dbReference>
<dbReference type="KEGG" id="esx:ESOMN_v1c03840"/>
<dbReference type="Gene3D" id="1.20.58.110">
    <property type="entry name" value="Ribosomal protein S20"/>
    <property type="match status" value="1"/>
</dbReference>
<evidence type="ECO:0000256" key="5">
    <source>
        <dbReference type="ARBA" id="ARBA00023274"/>
    </source>
</evidence>
<dbReference type="GO" id="GO:0015935">
    <property type="term" value="C:small ribosomal subunit"/>
    <property type="evidence" value="ECO:0007669"/>
    <property type="project" value="TreeGrafter"/>
</dbReference>
<evidence type="ECO:0000256" key="7">
    <source>
        <dbReference type="HAMAP-Rule" id="MF_00500"/>
    </source>
</evidence>
<dbReference type="Proteomes" id="UP000232230">
    <property type="component" value="Chromosome"/>
</dbReference>
<comment type="function">
    <text evidence="7">Binds directly to 16S ribosomal RNA.</text>
</comment>
<keyword evidence="2 7" id="KW-0699">rRNA-binding</keyword>
<keyword evidence="9" id="KW-1185">Reference proteome</keyword>
<evidence type="ECO:0000313" key="9">
    <source>
        <dbReference type="Proteomes" id="UP000232230"/>
    </source>
</evidence>
<dbReference type="PANTHER" id="PTHR33398:SF1">
    <property type="entry name" value="SMALL RIBOSOMAL SUBUNIT PROTEIN BS20C"/>
    <property type="match status" value="1"/>
</dbReference>
<dbReference type="InterPro" id="IPR036510">
    <property type="entry name" value="Ribosomal_bS20_sf"/>
</dbReference>
<dbReference type="SUPFAM" id="SSF46992">
    <property type="entry name" value="Ribosomal protein S20"/>
    <property type="match status" value="1"/>
</dbReference>
<gene>
    <name evidence="7 8" type="primary">rpsT</name>
    <name evidence="8" type="ORF">ESOMN_v1c03840</name>
</gene>
<reference evidence="8 9" key="1">
    <citation type="submission" date="2017-11" db="EMBL/GenBank/DDBJ databases">
        <title>Genome sequence of Entomoplasma somnilux PYAN-1 (ATCC 49194).</title>
        <authorList>
            <person name="Lo W.-S."/>
            <person name="Gasparich G.E."/>
            <person name="Kuo C.-H."/>
        </authorList>
    </citation>
    <scope>NUCLEOTIDE SEQUENCE [LARGE SCALE GENOMIC DNA]</scope>
    <source>
        <strain evidence="8 9">PYAN-1</strain>
    </source>
</reference>
<keyword evidence="5 7" id="KW-0687">Ribonucleoprotein</keyword>
<dbReference type="PANTHER" id="PTHR33398">
    <property type="entry name" value="30S RIBOSOMAL PROTEIN S20"/>
    <property type="match status" value="1"/>
</dbReference>
<evidence type="ECO:0000256" key="4">
    <source>
        <dbReference type="ARBA" id="ARBA00022980"/>
    </source>
</evidence>
<dbReference type="GO" id="GO:0006412">
    <property type="term" value="P:translation"/>
    <property type="evidence" value="ECO:0007669"/>
    <property type="project" value="UniProtKB-UniRule"/>
</dbReference>
<accession>A0A2K8NYY3</accession>
<evidence type="ECO:0000256" key="6">
    <source>
        <dbReference type="ARBA" id="ARBA00035136"/>
    </source>
</evidence>
<evidence type="ECO:0000256" key="3">
    <source>
        <dbReference type="ARBA" id="ARBA00022884"/>
    </source>
</evidence>
<keyword evidence="3 7" id="KW-0694">RNA-binding</keyword>
<comment type="similarity">
    <text evidence="1 7">Belongs to the bacterial ribosomal protein bS20 family.</text>
</comment>
<dbReference type="GO" id="GO:0003735">
    <property type="term" value="F:structural constituent of ribosome"/>
    <property type="evidence" value="ECO:0007669"/>
    <property type="project" value="InterPro"/>
</dbReference>
<name>A0A2K8NYY3_9MOLU</name>
<evidence type="ECO:0000256" key="1">
    <source>
        <dbReference type="ARBA" id="ARBA00007634"/>
    </source>
</evidence>
<dbReference type="EMBL" id="CP024965">
    <property type="protein sequence ID" value="ATZ18766.1"/>
    <property type="molecule type" value="Genomic_DNA"/>
</dbReference>
<organism evidence="8 9">
    <name type="scientific">Williamsoniiplasma somnilux</name>
    <dbReference type="NCBI Taxonomy" id="215578"/>
    <lineage>
        <taxon>Bacteria</taxon>
        <taxon>Bacillati</taxon>
        <taxon>Mycoplasmatota</taxon>
        <taxon>Mollicutes</taxon>
        <taxon>Entomoplasmatales</taxon>
        <taxon>Williamsoniiplasma</taxon>
    </lineage>
</organism>
<dbReference type="AlphaFoldDB" id="A0A2K8NYY3"/>